<dbReference type="OrthoDB" id="109543at2759"/>
<organism evidence="3 4">
    <name type="scientific">Mytilus coruscus</name>
    <name type="common">Sea mussel</name>
    <dbReference type="NCBI Taxonomy" id="42192"/>
    <lineage>
        <taxon>Eukaryota</taxon>
        <taxon>Metazoa</taxon>
        <taxon>Spiralia</taxon>
        <taxon>Lophotrochozoa</taxon>
        <taxon>Mollusca</taxon>
        <taxon>Bivalvia</taxon>
        <taxon>Autobranchia</taxon>
        <taxon>Pteriomorphia</taxon>
        <taxon>Mytilida</taxon>
        <taxon>Mytiloidea</taxon>
        <taxon>Mytilidae</taxon>
        <taxon>Mytilinae</taxon>
        <taxon>Mytilus</taxon>
    </lineage>
</organism>
<accession>A0A6J8DVA0</accession>
<dbReference type="InterPro" id="IPR016135">
    <property type="entry name" value="UBQ-conjugating_enzyme/RWD"/>
</dbReference>
<evidence type="ECO:0000259" key="2">
    <source>
        <dbReference type="PROSITE" id="PS50127"/>
    </source>
</evidence>
<protein>
    <recommendedName>
        <fullName evidence="2">UBC core domain-containing protein</fullName>
    </recommendedName>
</protein>
<feature type="compositionally biased region" description="Basic and acidic residues" evidence="1">
    <location>
        <begin position="612"/>
        <end position="624"/>
    </location>
</feature>
<feature type="compositionally biased region" description="Basic and acidic residues" evidence="1">
    <location>
        <begin position="650"/>
        <end position="662"/>
    </location>
</feature>
<feature type="compositionally biased region" description="Basic and acidic residues" evidence="1">
    <location>
        <begin position="180"/>
        <end position="197"/>
    </location>
</feature>
<name>A0A6J8DVA0_MYTCO</name>
<feature type="compositionally biased region" description="Basic and acidic residues" evidence="1">
    <location>
        <begin position="690"/>
        <end position="699"/>
    </location>
</feature>
<sequence length="726" mass="83384">MSVNQQQKRAMKRLMQDYDEIQREPVENVSAAPLEENVFEWHCNFKHDDIIYHLLLLFTDKYPYESPSAEFVPVGFQYNSGATKQGKKGTKVCLNIFSDFADIHTEWKDEKSFGWSPGYTVQTILLNVVAFLAETQSGSSWWCTNSNDHNLKLSKSFSCKDCGHNYKKPFPPINAGKPELPLKKQDSKKGKKVAPKEDSSKEVIIDYMSKEQFSLAVPKSDEDLFGYGLIVSGPTHRPSLTTPCEFLKQESFTSMNKAMGCVKSVMKEDVKFFLPMYIHPPHGDKIKQTFENSLVQVAGILKSCNPKKTPIEEIVIRVIPNLMSATVVEFSKGTQHTSDNSLNGYFSLHRLLLWALEIYPNLQKLIDDRLKEFIENEDKRTKKACPHIGEWLMLLAASSKFRWQDAAMAYMSESWRRHVMWYVKDDAKLGFLDTDKDYRIKQTFERTAVSRKLLAFQVLFLDIAMPKDKTRTDLIKRYDANLGFPTADMVKVMKESIEKLKNVKTYKDWFDVLKVKPLSEQEIYDKLLDSVNYSLKTDGYRWTFWKNAGGWMEVLKRYPIEKKPKAEKDKASTSKGKPTKEDETSKKGKGQGKKSKEEDIEEPKPKGRGKKAKADDMEIEEPKLKGRGKKAKAEDMEIEELKPKGRGKKAKVEDVEIEEPKVKGRGRKAKTEDIEIEEPKQKQKFRGKKAKEELMEVKEPTTPVKGRGKRKAEDSPAIGRKAKKAR</sequence>
<dbReference type="Gene3D" id="3.10.110.10">
    <property type="entry name" value="Ubiquitin Conjugating Enzyme"/>
    <property type="match status" value="1"/>
</dbReference>
<evidence type="ECO:0000313" key="3">
    <source>
        <dbReference type="EMBL" id="CAC5411234.1"/>
    </source>
</evidence>
<feature type="region of interest" description="Disordered" evidence="1">
    <location>
        <begin position="173"/>
        <end position="197"/>
    </location>
</feature>
<keyword evidence="4" id="KW-1185">Reference proteome</keyword>
<dbReference type="PANTHER" id="PTHR24067">
    <property type="entry name" value="UBIQUITIN-CONJUGATING ENZYME E2"/>
    <property type="match status" value="1"/>
</dbReference>
<feature type="compositionally biased region" description="Basic and acidic residues" evidence="1">
    <location>
        <begin position="594"/>
        <end position="605"/>
    </location>
</feature>
<dbReference type="InterPro" id="IPR050113">
    <property type="entry name" value="Ub_conjugating_enzyme"/>
</dbReference>
<evidence type="ECO:0000256" key="1">
    <source>
        <dbReference type="SAM" id="MobiDB-lite"/>
    </source>
</evidence>
<feature type="region of interest" description="Disordered" evidence="1">
    <location>
        <begin position="564"/>
        <end position="726"/>
    </location>
</feature>
<dbReference type="SUPFAM" id="SSF54495">
    <property type="entry name" value="UBC-like"/>
    <property type="match status" value="1"/>
</dbReference>
<feature type="compositionally biased region" description="Basic and acidic residues" evidence="1">
    <location>
        <begin position="564"/>
        <end position="586"/>
    </location>
</feature>
<proteinExistence type="predicted"/>
<dbReference type="Pfam" id="PF00179">
    <property type="entry name" value="UQ_con"/>
    <property type="match status" value="1"/>
</dbReference>
<dbReference type="InterPro" id="IPR000608">
    <property type="entry name" value="UBC"/>
</dbReference>
<dbReference type="AlphaFoldDB" id="A0A6J8DVA0"/>
<dbReference type="CDD" id="cd23955">
    <property type="entry name" value="UBCc_invertebrate"/>
    <property type="match status" value="1"/>
</dbReference>
<dbReference type="SMART" id="SM00212">
    <property type="entry name" value="UBCc"/>
    <property type="match status" value="1"/>
</dbReference>
<gene>
    <name evidence="3" type="ORF">MCOR_44349</name>
</gene>
<feature type="compositionally biased region" description="Basic and acidic residues" evidence="1">
    <location>
        <begin position="631"/>
        <end position="643"/>
    </location>
</feature>
<reference evidence="3 4" key="1">
    <citation type="submission" date="2020-06" db="EMBL/GenBank/DDBJ databases">
        <authorList>
            <person name="Li R."/>
            <person name="Bekaert M."/>
        </authorList>
    </citation>
    <scope>NUCLEOTIDE SEQUENCE [LARGE SCALE GENOMIC DNA]</scope>
    <source>
        <strain evidence="4">wild</strain>
    </source>
</reference>
<dbReference type="EMBL" id="CACVKT020007840">
    <property type="protein sequence ID" value="CAC5411234.1"/>
    <property type="molecule type" value="Genomic_DNA"/>
</dbReference>
<feature type="domain" description="UBC core" evidence="2">
    <location>
        <begin position="9"/>
        <end position="170"/>
    </location>
</feature>
<evidence type="ECO:0000313" key="4">
    <source>
        <dbReference type="Proteomes" id="UP000507470"/>
    </source>
</evidence>
<dbReference type="PROSITE" id="PS50127">
    <property type="entry name" value="UBC_2"/>
    <property type="match status" value="1"/>
</dbReference>
<feature type="compositionally biased region" description="Basic and acidic residues" evidence="1">
    <location>
        <begin position="669"/>
        <end position="681"/>
    </location>
</feature>
<dbReference type="Proteomes" id="UP000507470">
    <property type="component" value="Unassembled WGS sequence"/>
</dbReference>